<dbReference type="PATRIC" id="fig|1166018.3.peg.4693"/>
<evidence type="ECO:0000256" key="4">
    <source>
        <dbReference type="ARBA" id="ARBA00023239"/>
    </source>
</evidence>
<dbReference type="GO" id="GO:0003941">
    <property type="term" value="F:L-serine ammonia-lyase activity"/>
    <property type="evidence" value="ECO:0007669"/>
    <property type="project" value="TreeGrafter"/>
</dbReference>
<protein>
    <submittedName>
        <fullName evidence="6">Pyridoxal-5'-phosphate-dependent protein beta subunit</fullName>
    </submittedName>
</protein>
<dbReference type="eggNOG" id="COG1171">
    <property type="taxonomic scope" value="Bacteria"/>
</dbReference>
<dbReference type="STRING" id="1166018.FAES_2924"/>
<dbReference type="FunFam" id="3.40.50.1100:FF:000005">
    <property type="entry name" value="Threonine dehydratase catabolic"/>
    <property type="match status" value="1"/>
</dbReference>
<dbReference type="InterPro" id="IPR001926">
    <property type="entry name" value="TrpB-like_PALP"/>
</dbReference>
<gene>
    <name evidence="6" type="ORF">FAES_2924</name>
</gene>
<accession>I0K9Y0</accession>
<dbReference type="PANTHER" id="PTHR43050:SF1">
    <property type="entry name" value="SERINE RACEMASE"/>
    <property type="match status" value="1"/>
</dbReference>
<dbReference type="Gene3D" id="3.40.50.1100">
    <property type="match status" value="2"/>
</dbReference>
<dbReference type="Proteomes" id="UP000011058">
    <property type="component" value="Chromosome"/>
</dbReference>
<evidence type="ECO:0000256" key="1">
    <source>
        <dbReference type="ARBA" id="ARBA00001933"/>
    </source>
</evidence>
<dbReference type="KEGG" id="fae:FAES_2924"/>
<dbReference type="EMBL" id="HE796683">
    <property type="protein sequence ID" value="CCH00933.1"/>
    <property type="molecule type" value="Genomic_DNA"/>
</dbReference>
<comment type="similarity">
    <text evidence="2">Belongs to the serine/threonine dehydratase family.</text>
</comment>
<dbReference type="GO" id="GO:0008721">
    <property type="term" value="F:D-serine ammonia-lyase activity"/>
    <property type="evidence" value="ECO:0007669"/>
    <property type="project" value="TreeGrafter"/>
</dbReference>
<reference evidence="6 7" key="1">
    <citation type="journal article" date="2012" name="J. Bacteriol.">
        <title>Genome Sequence of Fibrella aestuarina BUZ 2T, a Filamentous Marine Bacterium.</title>
        <authorList>
            <person name="Filippini M."/>
            <person name="Qi W."/>
            <person name="Blom J."/>
            <person name="Goesmann A."/>
            <person name="Smits T.H."/>
            <person name="Bagheri H.C."/>
        </authorList>
    </citation>
    <scope>NUCLEOTIDE SEQUENCE [LARGE SCALE GENOMIC DNA]</scope>
    <source>
        <strain evidence="7">BUZ 2T</strain>
    </source>
</reference>
<evidence type="ECO:0000259" key="5">
    <source>
        <dbReference type="Pfam" id="PF00291"/>
    </source>
</evidence>
<name>I0K9Y0_9BACT</name>
<dbReference type="GO" id="GO:0000287">
    <property type="term" value="F:magnesium ion binding"/>
    <property type="evidence" value="ECO:0007669"/>
    <property type="project" value="TreeGrafter"/>
</dbReference>
<keyword evidence="4" id="KW-0456">Lyase</keyword>
<dbReference type="PANTHER" id="PTHR43050">
    <property type="entry name" value="SERINE / THREONINE RACEMASE FAMILY MEMBER"/>
    <property type="match status" value="1"/>
</dbReference>
<keyword evidence="7" id="KW-1185">Reference proteome</keyword>
<dbReference type="GO" id="GO:0005524">
    <property type="term" value="F:ATP binding"/>
    <property type="evidence" value="ECO:0007669"/>
    <property type="project" value="TreeGrafter"/>
</dbReference>
<dbReference type="CDD" id="cd01562">
    <property type="entry name" value="Thr-dehyd"/>
    <property type="match status" value="1"/>
</dbReference>
<dbReference type="SUPFAM" id="SSF53686">
    <property type="entry name" value="Tryptophan synthase beta subunit-like PLP-dependent enzymes"/>
    <property type="match status" value="1"/>
</dbReference>
<dbReference type="GO" id="GO:0018114">
    <property type="term" value="F:threonine racemase activity"/>
    <property type="evidence" value="ECO:0007669"/>
    <property type="project" value="TreeGrafter"/>
</dbReference>
<feature type="domain" description="Tryptophan synthase beta chain-like PALP" evidence="5">
    <location>
        <begin position="62"/>
        <end position="353"/>
    </location>
</feature>
<dbReference type="GO" id="GO:0030170">
    <property type="term" value="F:pyridoxal phosphate binding"/>
    <property type="evidence" value="ECO:0007669"/>
    <property type="project" value="TreeGrafter"/>
</dbReference>
<organism evidence="6 7">
    <name type="scientific">Fibrella aestuarina BUZ 2</name>
    <dbReference type="NCBI Taxonomy" id="1166018"/>
    <lineage>
        <taxon>Bacteria</taxon>
        <taxon>Pseudomonadati</taxon>
        <taxon>Bacteroidota</taxon>
        <taxon>Cytophagia</taxon>
        <taxon>Cytophagales</taxon>
        <taxon>Spirosomataceae</taxon>
        <taxon>Fibrella</taxon>
    </lineage>
</organism>
<dbReference type="HOGENOM" id="CLU_021152_4_2_10"/>
<dbReference type="InterPro" id="IPR036052">
    <property type="entry name" value="TrpB-like_PALP_sf"/>
</dbReference>
<keyword evidence="3" id="KW-0663">Pyridoxal phosphate</keyword>
<sequence length="364" mass="39799">MYNGLRWRSLIVHFTSLIVHSPSCIIYSTLPTGWQFVRFGAQSQPNDPMLTLQTLRDAHDRIRPYIHRTPALTCQTIDQMAGARLVFKCENFQKIGAFKARGGMNAALQLTEAERAYGVTTHSSGNHAQALAYAARQLQIPAYIVMPRTAPQVKKNAVRGYGATVIECEPTLQAREEGVRDVMLRTRAALIHPFDDDRVIAGQSTATIELLADNPTGLPFDAVLAPVGGGGLLSGTALAVHYLAPNTRVVGCEPEGAADAVLSFRSGRVEKAPYIDTIADGLMTNLSERTLAIIRQYVSDIRLVNDDEIRAAQRLVWERMKLIIEPSCAVPLAVVLRYKADFADQTVGIILTGGNVDLTKQFAS</sequence>
<dbReference type="GO" id="GO:0030378">
    <property type="term" value="F:serine racemase activity"/>
    <property type="evidence" value="ECO:0007669"/>
    <property type="project" value="TreeGrafter"/>
</dbReference>
<evidence type="ECO:0000256" key="3">
    <source>
        <dbReference type="ARBA" id="ARBA00022898"/>
    </source>
</evidence>
<dbReference type="Pfam" id="PF00291">
    <property type="entry name" value="PALP"/>
    <property type="match status" value="1"/>
</dbReference>
<comment type="cofactor">
    <cofactor evidence="1">
        <name>pyridoxal 5'-phosphate</name>
        <dbReference type="ChEBI" id="CHEBI:597326"/>
    </cofactor>
</comment>
<evidence type="ECO:0000313" key="7">
    <source>
        <dbReference type="Proteomes" id="UP000011058"/>
    </source>
</evidence>
<dbReference type="AlphaFoldDB" id="I0K9Y0"/>
<dbReference type="GO" id="GO:0070179">
    <property type="term" value="P:D-serine biosynthetic process"/>
    <property type="evidence" value="ECO:0007669"/>
    <property type="project" value="TreeGrafter"/>
</dbReference>
<evidence type="ECO:0000313" key="6">
    <source>
        <dbReference type="EMBL" id="CCH00933.1"/>
    </source>
</evidence>
<proteinExistence type="inferred from homology"/>
<evidence type="ECO:0000256" key="2">
    <source>
        <dbReference type="ARBA" id="ARBA00010869"/>
    </source>
</evidence>